<dbReference type="SUPFAM" id="SSF51735">
    <property type="entry name" value="NAD(P)-binding Rossmann-fold domains"/>
    <property type="match status" value="1"/>
</dbReference>
<dbReference type="AlphaFoldDB" id="A0A0D1EEV7"/>
<dbReference type="InterPro" id="IPR052184">
    <property type="entry name" value="SDR_enzymes"/>
</dbReference>
<name>A0A0D1EEV7_9RHOB</name>
<comment type="similarity">
    <text evidence="1">Belongs to the short-chain dehydrogenases/reductases (SDR) family.</text>
</comment>
<keyword evidence="3" id="KW-1185">Reference proteome</keyword>
<dbReference type="PRINTS" id="PR00081">
    <property type="entry name" value="GDHRDH"/>
</dbReference>
<dbReference type="Proteomes" id="UP000032232">
    <property type="component" value="Unassembled WGS sequence"/>
</dbReference>
<dbReference type="PATRIC" id="fig|935700.4.peg.3823"/>
<accession>A0A0D1EEV7</accession>
<gene>
    <name evidence="2" type="primary">csgA_1</name>
    <name evidence="2" type="ORF">jaqu_37080</name>
</gene>
<dbReference type="GO" id="GO:0016616">
    <property type="term" value="F:oxidoreductase activity, acting on the CH-OH group of donors, NAD or NADP as acceptor"/>
    <property type="evidence" value="ECO:0007669"/>
    <property type="project" value="TreeGrafter"/>
</dbReference>
<protein>
    <submittedName>
        <fullName evidence="2">CsgA_1 protein</fullName>
    </submittedName>
</protein>
<dbReference type="PANTHER" id="PTHR45458:SF1">
    <property type="entry name" value="SHORT CHAIN DEHYDROGENASE"/>
    <property type="match status" value="1"/>
</dbReference>
<dbReference type="PANTHER" id="PTHR45458">
    <property type="entry name" value="SHORT-CHAIN DEHYDROGENASE/REDUCTASE SDR"/>
    <property type="match status" value="1"/>
</dbReference>
<reference evidence="2 3" key="1">
    <citation type="submission" date="2015-02" db="EMBL/GenBank/DDBJ databases">
        <title>Genome Sequence of Jannaschia aquimarina DSM28248, a member of the Roseobacter clade.</title>
        <authorList>
            <person name="Voget S."/>
            <person name="Daniel R."/>
        </authorList>
    </citation>
    <scope>NUCLEOTIDE SEQUENCE [LARGE SCALE GENOMIC DNA]</scope>
    <source>
        <strain evidence="2 3">GSW-M26</strain>
    </source>
</reference>
<dbReference type="RefSeq" id="WP_043920467.1">
    <property type="nucleotide sequence ID" value="NZ_FZPF01000010.1"/>
</dbReference>
<dbReference type="InterPro" id="IPR036291">
    <property type="entry name" value="NAD(P)-bd_dom_sf"/>
</dbReference>
<evidence type="ECO:0000313" key="2">
    <source>
        <dbReference type="EMBL" id="KIT14420.1"/>
    </source>
</evidence>
<organism evidence="2 3">
    <name type="scientific">Jannaschia aquimarina</name>
    <dbReference type="NCBI Taxonomy" id="935700"/>
    <lineage>
        <taxon>Bacteria</taxon>
        <taxon>Pseudomonadati</taxon>
        <taxon>Pseudomonadota</taxon>
        <taxon>Alphaproteobacteria</taxon>
        <taxon>Rhodobacterales</taxon>
        <taxon>Roseobacteraceae</taxon>
        <taxon>Jannaschia</taxon>
    </lineage>
</organism>
<evidence type="ECO:0000313" key="3">
    <source>
        <dbReference type="Proteomes" id="UP000032232"/>
    </source>
</evidence>
<dbReference type="STRING" id="935700.jaqu_37080"/>
<dbReference type="PRINTS" id="PR00080">
    <property type="entry name" value="SDRFAMILY"/>
</dbReference>
<dbReference type="Pfam" id="PF00106">
    <property type="entry name" value="adh_short"/>
    <property type="match status" value="1"/>
</dbReference>
<dbReference type="EMBL" id="JYFE01000074">
    <property type="protein sequence ID" value="KIT14420.1"/>
    <property type="molecule type" value="Genomic_DNA"/>
</dbReference>
<comment type="caution">
    <text evidence="2">The sequence shown here is derived from an EMBL/GenBank/DDBJ whole genome shotgun (WGS) entry which is preliminary data.</text>
</comment>
<dbReference type="Gene3D" id="3.40.50.720">
    <property type="entry name" value="NAD(P)-binding Rossmann-like Domain"/>
    <property type="match status" value="1"/>
</dbReference>
<dbReference type="OrthoDB" id="9785826at2"/>
<sequence length="207" mass="21285">MRALVTGASRGIGAGLLDEGRARGHDVLGTARDGELALDVTDASAQARIAAQVGAIDLLICNAGVYLDKGVELEDLSIEMLTETFAVNVTGVIQTVQAQLANLSKGGRIAIIASAMGSQDRASGNAFAYRASKAAAVNVARNLAAALAPRGIAVGAYHPGWVRTDMGGSAADVSVEQSARGLWDRFEALSPASSGCFETWDGQPVPF</sequence>
<proteinExistence type="inferred from homology"/>
<dbReference type="InterPro" id="IPR002347">
    <property type="entry name" value="SDR_fam"/>
</dbReference>
<evidence type="ECO:0000256" key="1">
    <source>
        <dbReference type="RuleBase" id="RU000363"/>
    </source>
</evidence>